<dbReference type="PROSITE" id="PS50048">
    <property type="entry name" value="ZN2_CY6_FUNGAL_2"/>
    <property type="match status" value="1"/>
</dbReference>
<evidence type="ECO:0000256" key="5">
    <source>
        <dbReference type="ARBA" id="ARBA00023163"/>
    </source>
</evidence>
<accession>A0ABR4LIU6</accession>
<comment type="caution">
    <text evidence="10">The sequence shown here is derived from an EMBL/GenBank/DDBJ whole genome shotgun (WGS) entry which is preliminary data.</text>
</comment>
<keyword evidence="2" id="KW-0479">Metal-binding</keyword>
<evidence type="ECO:0000313" key="11">
    <source>
        <dbReference type="Proteomes" id="UP001610432"/>
    </source>
</evidence>
<keyword evidence="11" id="KW-1185">Reference proteome</keyword>
<evidence type="ECO:0000313" key="10">
    <source>
        <dbReference type="EMBL" id="KAL2864302.1"/>
    </source>
</evidence>
<protein>
    <recommendedName>
        <fullName evidence="9">Zn(2)-C6 fungal-type domain-containing protein</fullName>
    </recommendedName>
</protein>
<organism evidence="10 11">
    <name type="scientific">Aspergillus lucknowensis</name>
    <dbReference type="NCBI Taxonomy" id="176173"/>
    <lineage>
        <taxon>Eukaryota</taxon>
        <taxon>Fungi</taxon>
        <taxon>Dikarya</taxon>
        <taxon>Ascomycota</taxon>
        <taxon>Pezizomycotina</taxon>
        <taxon>Eurotiomycetes</taxon>
        <taxon>Eurotiomycetidae</taxon>
        <taxon>Eurotiales</taxon>
        <taxon>Aspergillaceae</taxon>
        <taxon>Aspergillus</taxon>
        <taxon>Aspergillus subgen. Nidulantes</taxon>
    </lineage>
</organism>
<keyword evidence="3" id="KW-0805">Transcription regulation</keyword>
<dbReference type="PANTHER" id="PTHR46910:SF3">
    <property type="entry name" value="HALOTOLERANCE PROTEIN 9-RELATED"/>
    <property type="match status" value="1"/>
</dbReference>
<evidence type="ECO:0000256" key="1">
    <source>
        <dbReference type="ARBA" id="ARBA00004123"/>
    </source>
</evidence>
<evidence type="ECO:0000256" key="4">
    <source>
        <dbReference type="ARBA" id="ARBA00023125"/>
    </source>
</evidence>
<feature type="domain" description="Zn(2)-C6 fungal-type" evidence="9">
    <location>
        <begin position="11"/>
        <end position="41"/>
    </location>
</feature>
<feature type="coiled-coil region" evidence="7">
    <location>
        <begin position="151"/>
        <end position="178"/>
    </location>
</feature>
<dbReference type="SUPFAM" id="SSF57701">
    <property type="entry name" value="Zn2/Cys6 DNA-binding domain"/>
    <property type="match status" value="1"/>
</dbReference>
<dbReference type="GeneID" id="98144986"/>
<dbReference type="SMART" id="SM00906">
    <property type="entry name" value="Fungal_trans"/>
    <property type="match status" value="1"/>
</dbReference>
<dbReference type="SMART" id="SM00066">
    <property type="entry name" value="GAL4"/>
    <property type="match status" value="1"/>
</dbReference>
<dbReference type="Proteomes" id="UP001610432">
    <property type="component" value="Unassembled WGS sequence"/>
</dbReference>
<keyword evidence="6" id="KW-0539">Nucleus</keyword>
<comment type="subcellular location">
    <subcellularLocation>
        <location evidence="1">Nucleus</location>
    </subcellularLocation>
</comment>
<dbReference type="CDD" id="cd00067">
    <property type="entry name" value="GAL4"/>
    <property type="match status" value="1"/>
</dbReference>
<evidence type="ECO:0000256" key="6">
    <source>
        <dbReference type="ARBA" id="ARBA00023242"/>
    </source>
</evidence>
<dbReference type="InterPro" id="IPR036864">
    <property type="entry name" value="Zn2-C6_fun-type_DNA-bd_sf"/>
</dbReference>
<sequence length="597" mass="67448">MGPAHAEKRISCTRCQSKKIRCNRAGPPCDKCDVASAECRYLPRKPRIKRQADQKATISDFLQRLERLEDHVRPNSGIPSRLDSPRLPSLLSGEPRLTDVDRGGGSRSSSPTTRAVTRRALNGPKKPRHGQLLFASCFIHLRNVQSLFFENERFAKAMELALAEIERLEDVAEAELATSPPLIPKETAKKWLHQYYETYHFWGYQLPFDRQFMMSIPDLLEMPHVQLDSACQIIYYTTLRHGLLLDSDNYPGKSRLLQHLYHKSMSLAETWLGKVQNSPADLCTATFMTSLAMESFNIELSWHMLGRACTIARTLGYFFIDGNQENAPGESLPTPKPIELKTEVAKNRKRFEFWHLVRADCLFRLSFGKPTLIPQGSWAVNFPDLTIDGVGDASTRFIQIHFLASLRLALVVMKYLNLAESETSLDLTEFDTALDGLIAEVRSISSDWNAEELLSTTMNQLDAWFCLDILFNSSKMLIVLYQAKKCNEGSSPLSDHAVDIARKCLQTVQSLIGSTLHKYWGPSLVGMLLHLIIPVVMLCVNFNGDQDGTHTEGDHTLVAWVHEFVEKTAEERVELRPVKVILTTIIVACQQVSTQRA</sequence>
<keyword evidence="4" id="KW-0238">DNA-binding</keyword>
<dbReference type="PANTHER" id="PTHR46910">
    <property type="entry name" value="TRANSCRIPTION FACTOR PDR1"/>
    <property type="match status" value="1"/>
</dbReference>
<dbReference type="RefSeq" id="XP_070883281.1">
    <property type="nucleotide sequence ID" value="XM_071029914.1"/>
</dbReference>
<feature type="region of interest" description="Disordered" evidence="8">
    <location>
        <begin position="72"/>
        <end position="124"/>
    </location>
</feature>
<evidence type="ECO:0000256" key="8">
    <source>
        <dbReference type="SAM" id="MobiDB-lite"/>
    </source>
</evidence>
<feature type="compositionally biased region" description="Low complexity" evidence="8">
    <location>
        <begin position="79"/>
        <end position="92"/>
    </location>
</feature>
<dbReference type="CDD" id="cd12148">
    <property type="entry name" value="fungal_TF_MHR"/>
    <property type="match status" value="1"/>
</dbReference>
<gene>
    <name evidence="10" type="ORF">BJX67DRAFT_361726</name>
</gene>
<reference evidence="10 11" key="1">
    <citation type="submission" date="2024-07" db="EMBL/GenBank/DDBJ databases">
        <title>Section-level genome sequencing and comparative genomics of Aspergillus sections Usti and Cavernicolus.</title>
        <authorList>
            <consortium name="Lawrence Berkeley National Laboratory"/>
            <person name="Nybo J.L."/>
            <person name="Vesth T.C."/>
            <person name="Theobald S."/>
            <person name="Frisvad J.C."/>
            <person name="Larsen T.O."/>
            <person name="Kjaerboelling I."/>
            <person name="Rothschild-Mancinelli K."/>
            <person name="Lyhne E.K."/>
            <person name="Kogle M.E."/>
            <person name="Barry K."/>
            <person name="Clum A."/>
            <person name="Na H."/>
            <person name="Ledsgaard L."/>
            <person name="Lin J."/>
            <person name="Lipzen A."/>
            <person name="Kuo A."/>
            <person name="Riley R."/>
            <person name="Mondo S."/>
            <person name="Labutti K."/>
            <person name="Haridas S."/>
            <person name="Pangalinan J."/>
            <person name="Salamov A.A."/>
            <person name="Simmons B.A."/>
            <person name="Magnuson J.K."/>
            <person name="Chen J."/>
            <person name="Drula E."/>
            <person name="Henrissat B."/>
            <person name="Wiebenga A."/>
            <person name="Lubbers R.J."/>
            <person name="Gomes A.C."/>
            <person name="Macurrencykelacurrency M.R."/>
            <person name="Stajich J."/>
            <person name="Grigoriev I.V."/>
            <person name="Mortensen U.H."/>
            <person name="De Vries R.P."/>
            <person name="Baker S.E."/>
            <person name="Andersen M.R."/>
        </authorList>
    </citation>
    <scope>NUCLEOTIDE SEQUENCE [LARGE SCALE GENOMIC DNA]</scope>
    <source>
        <strain evidence="10 11">CBS 449.75</strain>
    </source>
</reference>
<dbReference type="Pfam" id="PF00172">
    <property type="entry name" value="Zn_clus"/>
    <property type="match status" value="1"/>
</dbReference>
<dbReference type="InterPro" id="IPR050987">
    <property type="entry name" value="AtrR-like"/>
</dbReference>
<dbReference type="EMBL" id="JBFXLQ010000042">
    <property type="protein sequence ID" value="KAL2864302.1"/>
    <property type="molecule type" value="Genomic_DNA"/>
</dbReference>
<keyword evidence="7" id="KW-0175">Coiled coil</keyword>
<keyword evidence="5" id="KW-0804">Transcription</keyword>
<dbReference type="InterPro" id="IPR001138">
    <property type="entry name" value="Zn2Cys6_DnaBD"/>
</dbReference>
<evidence type="ECO:0000256" key="2">
    <source>
        <dbReference type="ARBA" id="ARBA00022723"/>
    </source>
</evidence>
<proteinExistence type="predicted"/>
<evidence type="ECO:0000256" key="7">
    <source>
        <dbReference type="SAM" id="Coils"/>
    </source>
</evidence>
<evidence type="ECO:0000256" key="3">
    <source>
        <dbReference type="ARBA" id="ARBA00023015"/>
    </source>
</evidence>
<dbReference type="InterPro" id="IPR007219">
    <property type="entry name" value="XnlR_reg_dom"/>
</dbReference>
<name>A0ABR4LIU6_9EURO</name>
<dbReference type="Gene3D" id="4.10.240.10">
    <property type="entry name" value="Zn(2)-C6 fungal-type DNA-binding domain"/>
    <property type="match status" value="1"/>
</dbReference>
<evidence type="ECO:0000259" key="9">
    <source>
        <dbReference type="PROSITE" id="PS50048"/>
    </source>
</evidence>